<dbReference type="EnsemblMetazoa" id="GAUT000819-RA">
    <property type="protein sequence ID" value="GAUT000819-PA"/>
    <property type="gene ID" value="GAUT000819"/>
</dbReference>
<keyword evidence="1" id="KW-0812">Transmembrane</keyword>
<dbReference type="AlphaFoldDB" id="A0A1A9UDE6"/>
<dbReference type="VEuPathDB" id="VectorBase:GAUT000819"/>
<feature type="transmembrane region" description="Helical" evidence="1">
    <location>
        <begin position="16"/>
        <end position="35"/>
    </location>
</feature>
<name>A0A1A9UDE6_GLOAU</name>
<keyword evidence="1" id="KW-0472">Membrane</keyword>
<proteinExistence type="predicted"/>
<dbReference type="Proteomes" id="UP000078200">
    <property type="component" value="Unassembled WGS sequence"/>
</dbReference>
<evidence type="ECO:0000313" key="2">
    <source>
        <dbReference type="EnsemblMetazoa" id="GAUT000819-PA"/>
    </source>
</evidence>
<organism evidence="2 3">
    <name type="scientific">Glossina austeni</name>
    <name type="common">Savannah tsetse fly</name>
    <dbReference type="NCBI Taxonomy" id="7395"/>
    <lineage>
        <taxon>Eukaryota</taxon>
        <taxon>Metazoa</taxon>
        <taxon>Ecdysozoa</taxon>
        <taxon>Arthropoda</taxon>
        <taxon>Hexapoda</taxon>
        <taxon>Insecta</taxon>
        <taxon>Pterygota</taxon>
        <taxon>Neoptera</taxon>
        <taxon>Endopterygota</taxon>
        <taxon>Diptera</taxon>
        <taxon>Brachycera</taxon>
        <taxon>Muscomorpha</taxon>
        <taxon>Hippoboscoidea</taxon>
        <taxon>Glossinidae</taxon>
        <taxon>Glossina</taxon>
    </lineage>
</organism>
<evidence type="ECO:0000256" key="1">
    <source>
        <dbReference type="SAM" id="Phobius"/>
    </source>
</evidence>
<protein>
    <submittedName>
        <fullName evidence="2">Uncharacterized protein</fullName>
    </submittedName>
</protein>
<evidence type="ECO:0000313" key="3">
    <source>
        <dbReference type="Proteomes" id="UP000078200"/>
    </source>
</evidence>
<accession>A0A1A9UDE6</accession>
<keyword evidence="1" id="KW-1133">Transmembrane helix</keyword>
<reference evidence="2" key="1">
    <citation type="submission" date="2020-05" db="UniProtKB">
        <authorList>
            <consortium name="EnsemblMetazoa"/>
        </authorList>
    </citation>
    <scope>IDENTIFICATION</scope>
    <source>
        <strain evidence="2">TTRI</strain>
    </source>
</reference>
<sequence length="157" mass="17771">MSPILYNLVYSDIHQLQLLIILLLIRILPYCCVIGSRTSQKITTPLYNKSFKHLLGNVYKMDGFSRDQVARQQCYCSFQVGSSLILTLVAESAVNELLPTTSKGRALNRQSFNNDDASEIKAPWRLQFEKSLNKIVKDRVALVLITRLGCSSVEFGR</sequence>
<keyword evidence="3" id="KW-1185">Reference proteome</keyword>